<keyword evidence="1 3" id="KW-0378">Hydrolase</keyword>
<dbReference type="SUPFAM" id="SSF51445">
    <property type="entry name" value="(Trans)glycosidases"/>
    <property type="match status" value="1"/>
</dbReference>
<accession>A0ABN2D619</accession>
<evidence type="ECO:0000256" key="2">
    <source>
        <dbReference type="ARBA" id="ARBA00023295"/>
    </source>
</evidence>
<name>A0ABN2D619_9ACTN</name>
<feature type="signal peptide" evidence="4">
    <location>
        <begin position="1"/>
        <end position="25"/>
    </location>
</feature>
<gene>
    <name evidence="6" type="ORF">GCM10009827_111320</name>
</gene>
<dbReference type="Gene3D" id="2.80.10.50">
    <property type="match status" value="3"/>
</dbReference>
<dbReference type="RefSeq" id="WP_344514341.1">
    <property type="nucleotide sequence ID" value="NZ_BAAAQD010000046.1"/>
</dbReference>
<reference evidence="6 7" key="1">
    <citation type="journal article" date="2019" name="Int. J. Syst. Evol. Microbiol.">
        <title>The Global Catalogue of Microorganisms (GCM) 10K type strain sequencing project: providing services to taxonomists for standard genome sequencing and annotation.</title>
        <authorList>
            <consortium name="The Broad Institute Genomics Platform"/>
            <consortium name="The Broad Institute Genome Sequencing Center for Infectious Disease"/>
            <person name="Wu L."/>
            <person name="Ma J."/>
        </authorList>
    </citation>
    <scope>NUCLEOTIDE SEQUENCE [LARGE SCALE GENOMIC DNA]</scope>
    <source>
        <strain evidence="6 7">JCM 15933</strain>
    </source>
</reference>
<dbReference type="SMART" id="SM00458">
    <property type="entry name" value="RICIN"/>
    <property type="match status" value="1"/>
</dbReference>
<evidence type="ECO:0000256" key="4">
    <source>
        <dbReference type="SAM" id="SignalP"/>
    </source>
</evidence>
<dbReference type="PROSITE" id="PS50231">
    <property type="entry name" value="RICIN_B_LECTIN"/>
    <property type="match status" value="1"/>
</dbReference>
<keyword evidence="2 3" id="KW-0326">Glycosidase</keyword>
<dbReference type="InterPro" id="IPR017853">
    <property type="entry name" value="GH"/>
</dbReference>
<evidence type="ECO:0000256" key="1">
    <source>
        <dbReference type="ARBA" id="ARBA00022801"/>
    </source>
</evidence>
<dbReference type="Gene3D" id="3.20.20.80">
    <property type="entry name" value="Glycosidases"/>
    <property type="match status" value="1"/>
</dbReference>
<proteinExistence type="inferred from homology"/>
<dbReference type="Proteomes" id="UP001501470">
    <property type="component" value="Unassembled WGS sequence"/>
</dbReference>
<evidence type="ECO:0000313" key="6">
    <source>
        <dbReference type="EMBL" id="GAA1571188.1"/>
    </source>
</evidence>
<dbReference type="EMBL" id="BAAAQD010000046">
    <property type="protein sequence ID" value="GAA1571188.1"/>
    <property type="molecule type" value="Genomic_DNA"/>
</dbReference>
<feature type="chain" id="PRO_5046733446" evidence="4">
    <location>
        <begin position="26"/>
        <end position="463"/>
    </location>
</feature>
<dbReference type="InterPro" id="IPR035992">
    <property type="entry name" value="Ricin_B-like_lectins"/>
</dbReference>
<comment type="caution">
    <text evidence="6">The sequence shown here is derived from an EMBL/GenBank/DDBJ whole genome shotgun (WGS) entry which is preliminary data.</text>
</comment>
<keyword evidence="7" id="KW-1185">Reference proteome</keyword>
<protein>
    <submittedName>
        <fullName evidence="6">Ricin-type beta-trefoil lectin domain protein</fullName>
    </submittedName>
</protein>
<comment type="similarity">
    <text evidence="3">Belongs to the glycosyl hydrolase 5 (cellulase A) family.</text>
</comment>
<dbReference type="InterPro" id="IPR000772">
    <property type="entry name" value="Ricin_B_lectin"/>
</dbReference>
<dbReference type="SUPFAM" id="SSF50370">
    <property type="entry name" value="Ricin B-like lectins"/>
    <property type="match status" value="1"/>
</dbReference>
<evidence type="ECO:0000313" key="7">
    <source>
        <dbReference type="Proteomes" id="UP001501470"/>
    </source>
</evidence>
<feature type="domain" description="Ricin B lectin" evidence="5">
    <location>
        <begin position="341"/>
        <end position="462"/>
    </location>
</feature>
<dbReference type="Pfam" id="PF00150">
    <property type="entry name" value="Cellulase"/>
    <property type="match status" value="1"/>
</dbReference>
<evidence type="ECO:0000259" key="5">
    <source>
        <dbReference type="SMART" id="SM00458"/>
    </source>
</evidence>
<dbReference type="Pfam" id="PF00652">
    <property type="entry name" value="Ricin_B_lectin"/>
    <property type="match status" value="1"/>
</dbReference>
<dbReference type="InterPro" id="IPR001547">
    <property type="entry name" value="Glyco_hydro_5"/>
</dbReference>
<sequence length="463" mass="48644">MSAPHPRWRRLVLTAAVLAASTVAAVLPAATGHAATSGFHGVNWADPRDNFTDDAVVPSGLSTADSYATTKAKAGRILDGFRTDLGANTVRLPVNAASVGTAWWNSYTGAIDAATERGMNVILSYWEGDSSRDGKVDNTTAFWSMWQTAVGKYAGNARVYFEPMNEPHGYSFTDWSAICATWLANHASVPRGRVILSGTGYNQDVKQLGADGRFTGTLLSVHLYKFFSSNTTYAQFKAQLANEVGAYAGRTILDEWGAPMTDGTNYHAAGSTNPFVTYLQASSDFARENAMGTVYWPGLRNGDPYSMETLVGTYPNTTLLNTNSSGRHLLLASWGVSAARTGTVKGLAGKCLDTAANGTASPKVVIATCTGGASQSWTLDGGALKSGGRCADATGGATADGTRIITFACSGAANQQWILVGNQLRNGKSGTCLDVPASNSADGTQVTIYSCNNGANQRWTLGG</sequence>
<organism evidence="6 7">
    <name type="scientific">Dactylosporangium maewongense</name>
    <dbReference type="NCBI Taxonomy" id="634393"/>
    <lineage>
        <taxon>Bacteria</taxon>
        <taxon>Bacillati</taxon>
        <taxon>Actinomycetota</taxon>
        <taxon>Actinomycetes</taxon>
        <taxon>Micromonosporales</taxon>
        <taxon>Micromonosporaceae</taxon>
        <taxon>Dactylosporangium</taxon>
    </lineage>
</organism>
<evidence type="ECO:0000256" key="3">
    <source>
        <dbReference type="RuleBase" id="RU361153"/>
    </source>
</evidence>
<keyword evidence="4" id="KW-0732">Signal</keyword>